<protein>
    <recommendedName>
        <fullName evidence="4">Outer membrane protein beta-barrel domain-containing protein</fullName>
    </recommendedName>
</protein>
<dbReference type="STRING" id="1790137.AXE80_04760"/>
<feature type="signal peptide" evidence="1">
    <location>
        <begin position="1"/>
        <end position="19"/>
    </location>
</feature>
<name>A0A1B1Y4E7_9FLAO</name>
<gene>
    <name evidence="2" type="ORF">AXE80_04760</name>
</gene>
<dbReference type="InterPro" id="IPR046111">
    <property type="entry name" value="DUF6048"/>
</dbReference>
<dbReference type="Proteomes" id="UP000092967">
    <property type="component" value="Chromosome"/>
</dbReference>
<evidence type="ECO:0000256" key="1">
    <source>
        <dbReference type="SAM" id="SignalP"/>
    </source>
</evidence>
<evidence type="ECO:0000313" key="3">
    <source>
        <dbReference type="Proteomes" id="UP000092967"/>
    </source>
</evidence>
<dbReference type="EMBL" id="CP014224">
    <property type="protein sequence ID" value="ANW95630.1"/>
    <property type="molecule type" value="Genomic_DNA"/>
</dbReference>
<feature type="chain" id="PRO_5008532584" description="Outer membrane protein beta-barrel domain-containing protein" evidence="1">
    <location>
        <begin position="20"/>
        <end position="240"/>
    </location>
</feature>
<keyword evidence="1" id="KW-0732">Signal</keyword>
<dbReference type="Pfam" id="PF19515">
    <property type="entry name" value="DUF6048"/>
    <property type="match status" value="1"/>
</dbReference>
<evidence type="ECO:0008006" key="4">
    <source>
        <dbReference type="Google" id="ProtNLM"/>
    </source>
</evidence>
<sequence>MLKYFISCFILLCSFVSIAQNKELDTINTIKEIKRDSVGEFYNPKTYGLRIGFDLVKPVLSFSNDDIKGAEVVADYRINTRLYAAGEMGYTQRTIQEDYFNHTAKGTYLKLGVNYNLYTNWLDMDNETYLGVRYGTSIFNNELNNYKVYQYGDYFDPKTGNGIKYNNLNAHWLELVAGIKVETFKNLFLGFMVSFSRLITTNDPDNFKNTYSPGIGKISKTGAGANINYTITYRIPLYKK</sequence>
<keyword evidence="3" id="KW-1185">Reference proteome</keyword>
<dbReference type="OrthoDB" id="1199048at2"/>
<proteinExistence type="predicted"/>
<dbReference type="RefSeq" id="WP_068824948.1">
    <property type="nucleotide sequence ID" value="NZ_CP014224.1"/>
</dbReference>
<dbReference type="KEGG" id="wfu:AXE80_04760"/>
<organism evidence="2 3">
    <name type="scientific">Wenyingzhuangia fucanilytica</name>
    <dbReference type="NCBI Taxonomy" id="1790137"/>
    <lineage>
        <taxon>Bacteria</taxon>
        <taxon>Pseudomonadati</taxon>
        <taxon>Bacteroidota</taxon>
        <taxon>Flavobacteriia</taxon>
        <taxon>Flavobacteriales</taxon>
        <taxon>Flavobacteriaceae</taxon>
        <taxon>Wenyingzhuangia</taxon>
    </lineage>
</organism>
<accession>A0A1B1Y4E7</accession>
<reference evidence="2 3" key="1">
    <citation type="submission" date="2016-02" db="EMBL/GenBank/DDBJ databases">
        <authorList>
            <person name="Wen L."/>
            <person name="He K."/>
            <person name="Yang H."/>
        </authorList>
    </citation>
    <scope>NUCLEOTIDE SEQUENCE [LARGE SCALE GENOMIC DNA]</scope>
    <source>
        <strain evidence="2 3">CZ1127</strain>
    </source>
</reference>
<evidence type="ECO:0000313" key="2">
    <source>
        <dbReference type="EMBL" id="ANW95630.1"/>
    </source>
</evidence>
<dbReference type="AlphaFoldDB" id="A0A1B1Y4E7"/>